<evidence type="ECO:0000256" key="5">
    <source>
        <dbReference type="ARBA" id="ARBA00022692"/>
    </source>
</evidence>
<evidence type="ECO:0000313" key="9">
    <source>
        <dbReference type="EMBL" id="PWJ56496.1"/>
    </source>
</evidence>
<evidence type="ECO:0000256" key="4">
    <source>
        <dbReference type="ARBA" id="ARBA00022475"/>
    </source>
</evidence>
<dbReference type="Gene3D" id="1.10.3470.10">
    <property type="entry name" value="ABC transporter involved in vitamin B12 uptake, BtuC"/>
    <property type="match status" value="1"/>
</dbReference>
<keyword evidence="6 8" id="KW-1133">Transmembrane helix</keyword>
<dbReference type="Proteomes" id="UP000245469">
    <property type="component" value="Unassembled WGS sequence"/>
</dbReference>
<keyword evidence="10" id="KW-1185">Reference proteome</keyword>
<feature type="transmembrane region" description="Helical" evidence="8">
    <location>
        <begin position="207"/>
        <end position="236"/>
    </location>
</feature>
<name>A0A316AFD4_9ACTN</name>
<keyword evidence="7 8" id="KW-0472">Membrane</keyword>
<keyword evidence="4" id="KW-1003">Cell membrane</keyword>
<evidence type="ECO:0000256" key="3">
    <source>
        <dbReference type="ARBA" id="ARBA00022448"/>
    </source>
</evidence>
<dbReference type="GO" id="GO:0033214">
    <property type="term" value="P:siderophore-iron import into cell"/>
    <property type="evidence" value="ECO:0007669"/>
    <property type="project" value="TreeGrafter"/>
</dbReference>
<evidence type="ECO:0000256" key="6">
    <source>
        <dbReference type="ARBA" id="ARBA00022989"/>
    </source>
</evidence>
<dbReference type="Pfam" id="PF01032">
    <property type="entry name" value="FecCD"/>
    <property type="match status" value="1"/>
</dbReference>
<dbReference type="PANTHER" id="PTHR30472:SF1">
    <property type="entry name" value="FE(3+) DICITRATE TRANSPORT SYSTEM PERMEASE PROTEIN FECC-RELATED"/>
    <property type="match status" value="1"/>
</dbReference>
<evidence type="ECO:0000256" key="1">
    <source>
        <dbReference type="ARBA" id="ARBA00004651"/>
    </source>
</evidence>
<evidence type="ECO:0000256" key="2">
    <source>
        <dbReference type="ARBA" id="ARBA00007935"/>
    </source>
</evidence>
<evidence type="ECO:0000256" key="8">
    <source>
        <dbReference type="SAM" id="Phobius"/>
    </source>
</evidence>
<keyword evidence="3" id="KW-0813">Transport</keyword>
<dbReference type="SUPFAM" id="SSF81345">
    <property type="entry name" value="ABC transporter involved in vitamin B12 uptake, BtuC"/>
    <property type="match status" value="1"/>
</dbReference>
<accession>A0A316AFD4</accession>
<protein>
    <submittedName>
        <fullName evidence="9">Iron complex transport system permease protein</fullName>
    </submittedName>
</protein>
<dbReference type="GO" id="GO:0005886">
    <property type="term" value="C:plasma membrane"/>
    <property type="evidence" value="ECO:0007669"/>
    <property type="project" value="UniProtKB-SubCell"/>
</dbReference>
<proteinExistence type="inferred from homology"/>
<feature type="transmembrane region" description="Helical" evidence="8">
    <location>
        <begin position="87"/>
        <end position="105"/>
    </location>
</feature>
<gene>
    <name evidence="9" type="ORF">BXY45_101474</name>
</gene>
<feature type="transmembrane region" description="Helical" evidence="8">
    <location>
        <begin position="117"/>
        <end position="139"/>
    </location>
</feature>
<reference evidence="9 10" key="1">
    <citation type="submission" date="2018-03" db="EMBL/GenBank/DDBJ databases">
        <title>Genomic Encyclopedia of Archaeal and Bacterial Type Strains, Phase II (KMG-II): from individual species to whole genera.</title>
        <authorList>
            <person name="Goeker M."/>
        </authorList>
    </citation>
    <scope>NUCLEOTIDE SEQUENCE [LARGE SCALE GENOMIC DNA]</scope>
    <source>
        <strain evidence="9 10">DSM 44889</strain>
    </source>
</reference>
<evidence type="ECO:0000256" key="7">
    <source>
        <dbReference type="ARBA" id="ARBA00023136"/>
    </source>
</evidence>
<comment type="similarity">
    <text evidence="2">Belongs to the binding-protein-dependent transport system permease family. FecCD subfamily.</text>
</comment>
<dbReference type="InterPro" id="IPR037294">
    <property type="entry name" value="ABC_BtuC-like"/>
</dbReference>
<dbReference type="EMBL" id="QGDQ01000001">
    <property type="protein sequence ID" value="PWJ56496.1"/>
    <property type="molecule type" value="Genomic_DNA"/>
</dbReference>
<organism evidence="9 10">
    <name type="scientific">Quadrisphaera granulorum</name>
    <dbReference type="NCBI Taxonomy" id="317664"/>
    <lineage>
        <taxon>Bacteria</taxon>
        <taxon>Bacillati</taxon>
        <taxon>Actinomycetota</taxon>
        <taxon>Actinomycetes</taxon>
        <taxon>Kineosporiales</taxon>
        <taxon>Kineosporiaceae</taxon>
        <taxon>Quadrisphaera</taxon>
    </lineage>
</organism>
<keyword evidence="5 8" id="KW-0812">Transmembrane</keyword>
<feature type="transmembrane region" description="Helical" evidence="8">
    <location>
        <begin position="60"/>
        <end position="81"/>
    </location>
</feature>
<comment type="caution">
    <text evidence="9">The sequence shown here is derived from an EMBL/GenBank/DDBJ whole genome shotgun (WGS) entry which is preliminary data.</text>
</comment>
<dbReference type="InterPro" id="IPR000522">
    <property type="entry name" value="ABC_transptr_permease_BtuC"/>
</dbReference>
<feature type="transmembrane region" description="Helical" evidence="8">
    <location>
        <begin position="29"/>
        <end position="48"/>
    </location>
</feature>
<sequence>MIPPREVLGALFAPAGTDADVLVREARVPRTLVGVIAGGALGLAGALVQGHTRNPLADPGILGVGAGAAFAVCLGISAFGITSLERQVWLALLGALLVSAVVFAVGAPRGRQPAPVVLALVGTVVTALLTALTSAVLLLDSATITSFRFWTVGSLAGRGLDEAAVVLPFLLAGTVLAAGAARPLDAMALGEELAASLGNRLALARGLGVAAVALLTASAVAVAGPLVFVGLVAPHVARGITGPGHRRVLPLAAVVGVVTVLAADVVGRLVVHPEEVQVGIITALVGGPLFIAFVRRRRLASL</sequence>
<dbReference type="AlphaFoldDB" id="A0A316AFD4"/>
<feature type="transmembrane region" description="Helical" evidence="8">
    <location>
        <begin position="248"/>
        <end position="270"/>
    </location>
</feature>
<dbReference type="PANTHER" id="PTHR30472">
    <property type="entry name" value="FERRIC ENTEROBACTIN TRANSPORT SYSTEM PERMEASE PROTEIN"/>
    <property type="match status" value="1"/>
</dbReference>
<dbReference type="GO" id="GO:0022857">
    <property type="term" value="F:transmembrane transporter activity"/>
    <property type="evidence" value="ECO:0007669"/>
    <property type="project" value="InterPro"/>
</dbReference>
<evidence type="ECO:0000313" key="10">
    <source>
        <dbReference type="Proteomes" id="UP000245469"/>
    </source>
</evidence>
<feature type="transmembrane region" description="Helical" evidence="8">
    <location>
        <begin position="276"/>
        <end position="294"/>
    </location>
</feature>
<comment type="subcellular location">
    <subcellularLocation>
        <location evidence="1">Cell membrane</location>
        <topology evidence="1">Multi-pass membrane protein</topology>
    </subcellularLocation>
</comment>
<dbReference type="CDD" id="cd06550">
    <property type="entry name" value="TM_ABC_iron-siderophores_like"/>
    <property type="match status" value="1"/>
</dbReference>